<name>A0A8T0I7M1_CERPU</name>
<keyword evidence="2" id="KW-0677">Repeat</keyword>
<dbReference type="PANTHER" id="PTHR46598">
    <property type="entry name" value="BNAC05G43320D PROTEIN"/>
    <property type="match status" value="1"/>
</dbReference>
<dbReference type="InterPro" id="IPR011990">
    <property type="entry name" value="TPR-like_helical_dom_sf"/>
</dbReference>
<dbReference type="EMBL" id="CM026424">
    <property type="protein sequence ID" value="KAG0578423.1"/>
    <property type="molecule type" value="Genomic_DNA"/>
</dbReference>
<evidence type="ECO:0000256" key="2">
    <source>
        <dbReference type="ARBA" id="ARBA00022737"/>
    </source>
</evidence>
<feature type="repeat" description="PPR" evidence="3">
    <location>
        <begin position="438"/>
        <end position="472"/>
    </location>
</feature>
<evidence type="ECO:0000256" key="3">
    <source>
        <dbReference type="PROSITE-ProRule" id="PRU00708"/>
    </source>
</evidence>
<gene>
    <name evidence="5" type="ORF">KC19_4G021500</name>
</gene>
<keyword evidence="6" id="KW-1185">Reference proteome</keyword>
<feature type="repeat" description="PPR" evidence="3">
    <location>
        <begin position="579"/>
        <end position="609"/>
    </location>
</feature>
<comment type="caution">
    <text evidence="5">The sequence shown here is derived from an EMBL/GenBank/DDBJ whole genome shotgun (WGS) entry which is preliminary data.</text>
</comment>
<dbReference type="Proteomes" id="UP000822688">
    <property type="component" value="Chromosome 4"/>
</dbReference>
<accession>A0A8T0I7M1</accession>
<dbReference type="Pfam" id="PF13041">
    <property type="entry name" value="PPR_2"/>
    <property type="match status" value="3"/>
</dbReference>
<evidence type="ECO:0000313" key="5">
    <source>
        <dbReference type="EMBL" id="KAG0578423.1"/>
    </source>
</evidence>
<dbReference type="InterPro" id="IPR002885">
    <property type="entry name" value="PPR_rpt"/>
</dbReference>
<dbReference type="Pfam" id="PF01535">
    <property type="entry name" value="PPR"/>
    <property type="match status" value="4"/>
</dbReference>
<comment type="similarity">
    <text evidence="1">Belongs to the PPR family. P subfamily.</text>
</comment>
<feature type="repeat" description="PPR" evidence="3">
    <location>
        <begin position="473"/>
        <end position="507"/>
    </location>
</feature>
<dbReference type="AlphaFoldDB" id="A0A8T0I7M1"/>
<organism evidence="5 6">
    <name type="scientific">Ceratodon purpureus</name>
    <name type="common">Fire moss</name>
    <name type="synonym">Dicranum purpureum</name>
    <dbReference type="NCBI Taxonomy" id="3225"/>
    <lineage>
        <taxon>Eukaryota</taxon>
        <taxon>Viridiplantae</taxon>
        <taxon>Streptophyta</taxon>
        <taxon>Embryophyta</taxon>
        <taxon>Bryophyta</taxon>
        <taxon>Bryophytina</taxon>
        <taxon>Bryopsida</taxon>
        <taxon>Dicranidae</taxon>
        <taxon>Pseudoditrichales</taxon>
        <taxon>Ditrichaceae</taxon>
        <taxon>Ceratodon</taxon>
    </lineage>
</organism>
<proteinExistence type="inferred from homology"/>
<dbReference type="NCBIfam" id="TIGR00756">
    <property type="entry name" value="PPR"/>
    <property type="match status" value="9"/>
</dbReference>
<dbReference type="Gene3D" id="1.25.40.10">
    <property type="entry name" value="Tetratricopeptide repeat domain"/>
    <property type="match status" value="6"/>
</dbReference>
<dbReference type="PROSITE" id="PS51375">
    <property type="entry name" value="PPR"/>
    <property type="match status" value="9"/>
</dbReference>
<sequence>MEATMACNSISPFEVDASLASSPCFSGRSSFSTRLPTIAVSNAGYLYLAIRSGQRGSYGGNSSAPRSLPPSSVHLSREKYVAPKFEETPGDDDETLVEKMRGLLKERRTDEAWQVMQILTRAGKLPDRQCASRLVAQLAHRGVPSSLARAQQVLSRLRTQDRLDLLDSDALGLLAMASARSGAARYALNVLQVMFEMGFYPSVKVWSAVVSRLGRHVDDCLLALELFDDVCLRVREAESQSLDVKSTRPDTGAFNAALNACATLGFAAKGEELMGTLEIFNLEPDDITFNTLIKLYAKTEQRELLKSVPDQMVENGVKPDQATLNSLVAAYVGLGDLVAAEALLRRLQDGDRESGSWWGAHLKPDVRTYTTMMKGYVQKGRRSDAMRTLLAMQMDKDPRSAPNEVTYTTAISSCVRLGLMDEASAVLQEMARQNIPANVVTYNVLLKGYCTTRRLQKAQAVVADMEKVGIALDVVSYNTMINGCIEADDNIGALDYFKKMREAGIAPSAVSYTTLMKAFGRNGQPKQVHLVFEEMRSDPSMKTDAIAWNVLLDSYCRNGRAADAKRMFLKMKEDRVQPTAYTYATLVKGYAEAGMAGEVLVLWREIKERTDDEVNPLQPDEVLLNCLVDTCVRAGFFQKALEVVACMEEKGIPANKTKYKRIFIELYSNLYTGKHASQRRRDRSEEKRDAVEAFKFWLGMPNKYYNGSDDWKAS</sequence>
<evidence type="ECO:0000313" key="6">
    <source>
        <dbReference type="Proteomes" id="UP000822688"/>
    </source>
</evidence>
<feature type="repeat" description="PPR" evidence="3">
    <location>
        <begin position="285"/>
        <end position="319"/>
    </location>
</feature>
<dbReference type="InterPro" id="IPR057440">
    <property type="entry name" value="At1g68980-like_TPR"/>
</dbReference>
<dbReference type="Pfam" id="PF25245">
    <property type="entry name" value="TPR_At1g68980"/>
    <property type="match status" value="1"/>
</dbReference>
<feature type="repeat" description="PPR" evidence="3">
    <location>
        <begin position="620"/>
        <end position="654"/>
    </location>
</feature>
<feature type="repeat" description="PPR" evidence="3">
    <location>
        <begin position="403"/>
        <end position="437"/>
    </location>
</feature>
<feature type="repeat" description="PPR" evidence="3">
    <location>
        <begin position="365"/>
        <end position="395"/>
    </location>
</feature>
<reference evidence="5" key="1">
    <citation type="submission" date="2020-06" db="EMBL/GenBank/DDBJ databases">
        <title>WGS assembly of Ceratodon purpureus strain R40.</title>
        <authorList>
            <person name="Carey S.B."/>
            <person name="Jenkins J."/>
            <person name="Shu S."/>
            <person name="Lovell J.T."/>
            <person name="Sreedasyam A."/>
            <person name="Maumus F."/>
            <person name="Tiley G.P."/>
            <person name="Fernandez-Pozo N."/>
            <person name="Barry K."/>
            <person name="Chen C."/>
            <person name="Wang M."/>
            <person name="Lipzen A."/>
            <person name="Daum C."/>
            <person name="Saski C.A."/>
            <person name="Payton A.C."/>
            <person name="Mcbreen J.C."/>
            <person name="Conrad R.E."/>
            <person name="Kollar L.M."/>
            <person name="Olsson S."/>
            <person name="Huttunen S."/>
            <person name="Landis J.B."/>
            <person name="Wickett N.J."/>
            <person name="Johnson M.G."/>
            <person name="Rensing S.A."/>
            <person name="Grimwood J."/>
            <person name="Schmutz J."/>
            <person name="Mcdaniel S.F."/>
        </authorList>
    </citation>
    <scope>NUCLEOTIDE SEQUENCE</scope>
    <source>
        <strain evidence="5">R40</strain>
    </source>
</reference>
<feature type="repeat" description="PPR" evidence="3">
    <location>
        <begin position="544"/>
        <end position="578"/>
    </location>
</feature>
<feature type="domain" description="At1g68980-like TPR repeats" evidence="4">
    <location>
        <begin position="92"/>
        <end position="232"/>
    </location>
</feature>
<feature type="repeat" description="PPR" evidence="3">
    <location>
        <begin position="508"/>
        <end position="538"/>
    </location>
</feature>
<evidence type="ECO:0000256" key="1">
    <source>
        <dbReference type="ARBA" id="ARBA00007626"/>
    </source>
</evidence>
<evidence type="ECO:0000259" key="4">
    <source>
        <dbReference type="Pfam" id="PF25245"/>
    </source>
</evidence>
<dbReference type="PANTHER" id="PTHR46598:SF5">
    <property type="entry name" value="PENTACOTRIPEPTIDE-REPEAT REGION OF PRORP DOMAIN-CONTAINING PROTEIN"/>
    <property type="match status" value="1"/>
</dbReference>
<protein>
    <recommendedName>
        <fullName evidence="4">At1g68980-like TPR repeats domain-containing protein</fullName>
    </recommendedName>
</protein>